<evidence type="ECO:0000313" key="4">
    <source>
        <dbReference type="Proteomes" id="UP000247702"/>
    </source>
</evidence>
<dbReference type="GO" id="GO:0003688">
    <property type="term" value="F:DNA replication origin binding"/>
    <property type="evidence" value="ECO:0007669"/>
    <property type="project" value="InterPro"/>
</dbReference>
<accession>A0A2Z6S339</accession>
<dbReference type="Proteomes" id="UP000247702">
    <property type="component" value="Unassembled WGS sequence"/>
</dbReference>
<feature type="domain" description="Replication origin-binding protein" evidence="2">
    <location>
        <begin position="419"/>
        <end position="567"/>
    </location>
</feature>
<evidence type="ECO:0000259" key="2">
    <source>
        <dbReference type="Pfam" id="PF02399"/>
    </source>
</evidence>
<dbReference type="InterPro" id="IPR003450">
    <property type="entry name" value="Replication_origin-bd"/>
</dbReference>
<comment type="caution">
    <text evidence="3">The sequence shown here is derived from an EMBL/GenBank/DDBJ whole genome shotgun (WGS) entry which is preliminary data.</text>
</comment>
<proteinExistence type="predicted"/>
<dbReference type="EMBL" id="BEXD01004322">
    <property type="protein sequence ID" value="GBC09704.1"/>
    <property type="molecule type" value="Genomic_DNA"/>
</dbReference>
<gene>
    <name evidence="3" type="ORF">RclHR1_09060001</name>
</gene>
<protein>
    <recommendedName>
        <fullName evidence="2">Replication origin-binding protein domain-containing protein</fullName>
    </recommendedName>
</protein>
<keyword evidence="4" id="KW-1185">Reference proteome</keyword>
<reference evidence="3 4" key="1">
    <citation type="submission" date="2017-11" db="EMBL/GenBank/DDBJ databases">
        <title>The genome of Rhizophagus clarus HR1 reveals common genetic basis of auxotrophy among arbuscular mycorrhizal fungi.</title>
        <authorList>
            <person name="Kobayashi Y."/>
        </authorList>
    </citation>
    <scope>NUCLEOTIDE SEQUENCE [LARGE SCALE GENOMIC DNA]</scope>
    <source>
        <strain evidence="3 4">HR1</strain>
    </source>
</reference>
<feature type="region of interest" description="Disordered" evidence="1">
    <location>
        <begin position="1"/>
        <end position="60"/>
    </location>
</feature>
<dbReference type="STRING" id="94130.A0A2Z6S339"/>
<dbReference type="Pfam" id="PF02399">
    <property type="entry name" value="Herpes_ori_bp"/>
    <property type="match status" value="1"/>
</dbReference>
<evidence type="ECO:0000313" key="3">
    <source>
        <dbReference type="EMBL" id="GBC09704.1"/>
    </source>
</evidence>
<dbReference type="GO" id="GO:0005524">
    <property type="term" value="F:ATP binding"/>
    <property type="evidence" value="ECO:0007669"/>
    <property type="project" value="InterPro"/>
</dbReference>
<sequence>MHAPTNFDQTDRSRTAPAFRYDSTDEYLSDSSSCTDNRSDLGSDDYNDYESNYESDNEEAPCASISTIRTPLVQPPNGSLEYLPIYSFLFLNEKGSSLYNAYDRDEVRDKLVIKIDQDDRAPKFFVADDISEVYGLPGIHECINGQKPLRAVIDIDTSKEDMETAITTSTDPSKCSYHILYALALFIDHHELKAFTELVYTITGEKFGKFIDRELSGHNFNLRLIGLAKKGRVKRILKFSLDNGWNELDHARVQPPPSLGLEVRSRMLSIEKNNNLLRISIDQDILRKYAELVLQKHSSYLRDWTIEEKDSENFVYFNWKVPLGCPLCKRIHDKDQRDERGEVFKCDPSIAEKIQQENKNSPQVSHKVRGPGFPKAFVKMPPWVKYNETLTATETYEEKYVRPLSNKGDIYVGSPWETGKTYVLEHLTISDDMNLLVLSTRHSYSNAVTTRLNLKSYCDIDGNINLPDHKRVVCQIESLHQITNNCKCNKKCKCLPIQYDLWLDEIVSIIAQAQSHLADQSIEKLYKLIQEARRIIVMDNDLTDLNIKWIKALRKGIPLSIIHNTYQPQKGKTYRLAPNKEIVLTELWGWAKNTSLLPFENRTSASLICYLRKDMQGIVRALETDFPELRIKEYHGKSDPMKKAHDFSNVEESWKDVDLVAYTSTLKIGVSCTNPKFERAFCLFNSYIEINAGMNQMLFCMRCIKDYICHIEQRLSNVPITEEGLFRWLLNAKRECLPQEFQNRGVFSDIDSIIRNKDVPTVRLWVAYMLEKFCSRRLFGWRMVDFFREAGMIISIIEPIPKFEENVVSLSQAVKANSSIVKAEEISDVSNATIVDRKTTEFLENKSRKTLEEMRSLDRHHIVKCYEISPELLTENFISKYGNYNYMKWFRAYKQLRDAGTNNETAVEAIFRKDYREDRLTTATWAEKHRICLELLRNCTPVKDIDDRTHYKTNDVKTRMESPESISYLQDLVPKMARVFDNTDASRSAKKLGLKTAIDKNLKYYHLVGSFDSKDAPELPSYQTGREIYWENGKDTRYGYSKLPPDELLMENKQTKDSSSSNVNNMSIANDIQDLFDIA</sequence>
<dbReference type="GO" id="GO:0006260">
    <property type="term" value="P:DNA replication"/>
    <property type="evidence" value="ECO:0007669"/>
    <property type="project" value="InterPro"/>
</dbReference>
<dbReference type="AlphaFoldDB" id="A0A2Z6S339"/>
<feature type="compositionally biased region" description="Acidic residues" evidence="1">
    <location>
        <begin position="42"/>
        <end position="59"/>
    </location>
</feature>
<organism evidence="3 4">
    <name type="scientific">Rhizophagus clarus</name>
    <dbReference type="NCBI Taxonomy" id="94130"/>
    <lineage>
        <taxon>Eukaryota</taxon>
        <taxon>Fungi</taxon>
        <taxon>Fungi incertae sedis</taxon>
        <taxon>Mucoromycota</taxon>
        <taxon>Glomeromycotina</taxon>
        <taxon>Glomeromycetes</taxon>
        <taxon>Glomerales</taxon>
        <taxon>Glomeraceae</taxon>
        <taxon>Rhizophagus</taxon>
    </lineage>
</organism>
<name>A0A2Z6S339_9GLOM</name>
<evidence type="ECO:0000256" key="1">
    <source>
        <dbReference type="SAM" id="MobiDB-lite"/>
    </source>
</evidence>